<reference evidence="10" key="1">
    <citation type="submission" date="2017-01" db="EMBL/GenBank/DDBJ databases">
        <authorList>
            <person name="Varghese N."/>
            <person name="Submissions S."/>
        </authorList>
    </citation>
    <scope>NUCLEOTIDE SEQUENCE [LARGE SCALE GENOMIC DNA]</scope>
    <source>
        <strain evidence="10">DM9</strain>
    </source>
</reference>
<evidence type="ECO:0000313" key="10">
    <source>
        <dbReference type="Proteomes" id="UP000185924"/>
    </source>
</evidence>
<dbReference type="InterPro" id="IPR050925">
    <property type="entry name" value="Rhomboid_protease_S54"/>
</dbReference>
<dbReference type="Gene3D" id="1.20.1540.10">
    <property type="entry name" value="Rhomboid-like"/>
    <property type="match status" value="1"/>
</dbReference>
<gene>
    <name evidence="9" type="ORF">SAMN05421545_3101</name>
</gene>
<dbReference type="GO" id="GO:0016020">
    <property type="term" value="C:membrane"/>
    <property type="evidence" value="ECO:0007669"/>
    <property type="project" value="UniProtKB-SubCell"/>
</dbReference>
<dbReference type="Proteomes" id="UP000185924">
    <property type="component" value="Unassembled WGS sequence"/>
</dbReference>
<accession>A0A1N6ZYH3</accession>
<feature type="domain" description="Peptidase S54 rhomboid" evidence="8">
    <location>
        <begin position="163"/>
        <end position="248"/>
    </location>
</feature>
<evidence type="ECO:0000256" key="6">
    <source>
        <dbReference type="ARBA" id="ARBA00023136"/>
    </source>
</evidence>
<evidence type="ECO:0000256" key="1">
    <source>
        <dbReference type="ARBA" id="ARBA00004141"/>
    </source>
</evidence>
<evidence type="ECO:0000256" key="2">
    <source>
        <dbReference type="ARBA" id="ARBA00009045"/>
    </source>
</evidence>
<dbReference type="OrthoDB" id="9807874at2"/>
<dbReference type="SUPFAM" id="SSF144091">
    <property type="entry name" value="Rhomboid-like"/>
    <property type="match status" value="1"/>
</dbReference>
<dbReference type="PANTHER" id="PTHR43731">
    <property type="entry name" value="RHOMBOID PROTEASE"/>
    <property type="match status" value="1"/>
</dbReference>
<comment type="subcellular location">
    <subcellularLocation>
        <location evidence="1">Membrane</location>
        <topology evidence="1">Multi-pass membrane protein</topology>
    </subcellularLocation>
</comment>
<name>A0A1N6ZYH3_9BACT</name>
<evidence type="ECO:0000256" key="5">
    <source>
        <dbReference type="ARBA" id="ARBA00022989"/>
    </source>
</evidence>
<keyword evidence="5 7" id="KW-1133">Transmembrane helix</keyword>
<evidence type="ECO:0000313" key="9">
    <source>
        <dbReference type="EMBL" id="SIR31868.1"/>
    </source>
</evidence>
<comment type="similarity">
    <text evidence="2">Belongs to the peptidase S54 family.</text>
</comment>
<feature type="transmembrane region" description="Helical" evidence="7">
    <location>
        <begin position="47"/>
        <end position="71"/>
    </location>
</feature>
<keyword evidence="3 7" id="KW-0812">Transmembrane</keyword>
<feature type="transmembrane region" description="Helical" evidence="7">
    <location>
        <begin position="172"/>
        <end position="192"/>
    </location>
</feature>
<feature type="transmembrane region" description="Helical" evidence="7">
    <location>
        <begin position="7"/>
        <end position="27"/>
    </location>
</feature>
<dbReference type="EMBL" id="FTNM01000005">
    <property type="protein sequence ID" value="SIR31868.1"/>
    <property type="molecule type" value="Genomic_DNA"/>
</dbReference>
<keyword evidence="6 7" id="KW-0472">Membrane</keyword>
<feature type="transmembrane region" description="Helical" evidence="7">
    <location>
        <begin position="232"/>
        <end position="248"/>
    </location>
</feature>
<dbReference type="InterPro" id="IPR022764">
    <property type="entry name" value="Peptidase_S54_rhomboid_dom"/>
</dbReference>
<keyword evidence="4" id="KW-0378">Hydrolase</keyword>
<dbReference type="GO" id="GO:0004252">
    <property type="term" value="F:serine-type endopeptidase activity"/>
    <property type="evidence" value="ECO:0007669"/>
    <property type="project" value="InterPro"/>
</dbReference>
<organism evidence="9 10">
    <name type="scientific">Pontibacter lucknowensis</name>
    <dbReference type="NCBI Taxonomy" id="1077936"/>
    <lineage>
        <taxon>Bacteria</taxon>
        <taxon>Pseudomonadati</taxon>
        <taxon>Bacteroidota</taxon>
        <taxon>Cytophagia</taxon>
        <taxon>Cytophagales</taxon>
        <taxon>Hymenobacteraceae</taxon>
        <taxon>Pontibacter</taxon>
    </lineage>
</organism>
<proteinExistence type="inferred from homology"/>
<evidence type="ECO:0000256" key="4">
    <source>
        <dbReference type="ARBA" id="ARBA00022801"/>
    </source>
</evidence>
<evidence type="ECO:0000256" key="7">
    <source>
        <dbReference type="SAM" id="Phobius"/>
    </source>
</evidence>
<feature type="domain" description="Peptidase S54 rhomboid" evidence="8">
    <location>
        <begin position="43"/>
        <end position="102"/>
    </location>
</feature>
<dbReference type="STRING" id="1077936.SAMN05421545_3101"/>
<sequence length="259" mass="29875">MFNITPMVRNLLIINVVVFILQANGVFDYRQFALHHFASDYFQPVQIFTHMFLHGGWAHLFSNMFSLFIFGPLLERFWGSQRFLAFYLITGLGASMLYSGVRAYELNTIETEAVQYIENPTPTGFYNFMESHYAGGYEKRFAIEYQRNPDNEGYISESKKAVRAVFNQTFNMPMLGASGAVFGILMAFGMLFPNLELFLLFLPIPIKAKYFVLLYGGYELYAGFNRIPGDNVAHFAHLGGMLFAYILIKMWQRNDYQDT</sequence>
<protein>
    <submittedName>
        <fullName evidence="9">Rhomboid family protein</fullName>
    </submittedName>
</protein>
<dbReference type="Pfam" id="PF01694">
    <property type="entry name" value="Rhomboid"/>
    <property type="match status" value="2"/>
</dbReference>
<dbReference type="AlphaFoldDB" id="A0A1N6ZYH3"/>
<feature type="transmembrane region" description="Helical" evidence="7">
    <location>
        <begin position="83"/>
        <end position="101"/>
    </location>
</feature>
<keyword evidence="10" id="KW-1185">Reference proteome</keyword>
<evidence type="ECO:0000259" key="8">
    <source>
        <dbReference type="Pfam" id="PF01694"/>
    </source>
</evidence>
<dbReference type="PANTHER" id="PTHR43731:SF14">
    <property type="entry name" value="PRESENILIN-ASSOCIATED RHOMBOID-LIKE PROTEIN, MITOCHONDRIAL"/>
    <property type="match status" value="1"/>
</dbReference>
<feature type="transmembrane region" description="Helical" evidence="7">
    <location>
        <begin position="197"/>
        <end position="217"/>
    </location>
</feature>
<dbReference type="InterPro" id="IPR035952">
    <property type="entry name" value="Rhomboid-like_sf"/>
</dbReference>
<evidence type="ECO:0000256" key="3">
    <source>
        <dbReference type="ARBA" id="ARBA00022692"/>
    </source>
</evidence>